<keyword evidence="6" id="KW-1185">Reference proteome</keyword>
<dbReference type="InterPro" id="IPR017871">
    <property type="entry name" value="ABC_transporter-like_CS"/>
</dbReference>
<dbReference type="OrthoDB" id="8773773at2"/>
<gene>
    <name evidence="5" type="ORF">EJ997_10890</name>
</gene>
<dbReference type="EMBL" id="CP034593">
    <property type="protein sequence ID" value="AZQ77769.1"/>
    <property type="molecule type" value="Genomic_DNA"/>
</dbReference>
<keyword evidence="2" id="KW-0547">Nucleotide-binding</keyword>
<dbReference type="PANTHER" id="PTHR42788:SF13">
    <property type="entry name" value="ALIPHATIC SULFONATES IMPORT ATP-BINDING PROTEIN SSUB"/>
    <property type="match status" value="1"/>
</dbReference>
<dbReference type="InterPro" id="IPR050166">
    <property type="entry name" value="ABC_transporter_ATP-bind"/>
</dbReference>
<dbReference type="PROSITE" id="PS00211">
    <property type="entry name" value="ABC_TRANSPORTER_1"/>
    <property type="match status" value="1"/>
</dbReference>
<dbReference type="PANTHER" id="PTHR42788">
    <property type="entry name" value="TAURINE IMPORT ATP-BINDING PROTEIN-RELATED"/>
    <property type="match status" value="1"/>
</dbReference>
<reference evidence="5 6" key="1">
    <citation type="submission" date="2018-12" db="EMBL/GenBank/DDBJ databases">
        <title>Complete genome sequence of Flaviflexus sp. H23T48.</title>
        <authorList>
            <person name="Bae J.-W."/>
            <person name="Lee J.-Y."/>
        </authorList>
    </citation>
    <scope>NUCLEOTIDE SEQUENCE [LARGE SCALE GENOMIC DNA]</scope>
    <source>
        <strain evidence="5 6">H23T48</strain>
    </source>
</reference>
<evidence type="ECO:0000313" key="5">
    <source>
        <dbReference type="EMBL" id="AZQ77769.1"/>
    </source>
</evidence>
<dbReference type="GO" id="GO:0016887">
    <property type="term" value="F:ATP hydrolysis activity"/>
    <property type="evidence" value="ECO:0007669"/>
    <property type="project" value="InterPro"/>
</dbReference>
<dbReference type="InterPro" id="IPR027417">
    <property type="entry name" value="P-loop_NTPase"/>
</dbReference>
<organism evidence="5 6">
    <name type="scientific">Flaviflexus ciconiae</name>
    <dbReference type="NCBI Taxonomy" id="2496867"/>
    <lineage>
        <taxon>Bacteria</taxon>
        <taxon>Bacillati</taxon>
        <taxon>Actinomycetota</taxon>
        <taxon>Actinomycetes</taxon>
        <taxon>Actinomycetales</taxon>
        <taxon>Actinomycetaceae</taxon>
        <taxon>Flaviflexus</taxon>
    </lineage>
</organism>
<evidence type="ECO:0000259" key="4">
    <source>
        <dbReference type="PROSITE" id="PS50893"/>
    </source>
</evidence>
<evidence type="ECO:0000256" key="1">
    <source>
        <dbReference type="ARBA" id="ARBA00022448"/>
    </source>
</evidence>
<proteinExistence type="predicted"/>
<name>A0A3Q9G2Z3_9ACTO</name>
<dbReference type="Pfam" id="PF00005">
    <property type="entry name" value="ABC_tran"/>
    <property type="match status" value="1"/>
</dbReference>
<dbReference type="InterPro" id="IPR003439">
    <property type="entry name" value="ABC_transporter-like_ATP-bd"/>
</dbReference>
<dbReference type="Gene3D" id="3.40.50.300">
    <property type="entry name" value="P-loop containing nucleotide triphosphate hydrolases"/>
    <property type="match status" value="1"/>
</dbReference>
<feature type="domain" description="ABC transporter" evidence="4">
    <location>
        <begin position="7"/>
        <end position="243"/>
    </location>
</feature>
<evidence type="ECO:0000256" key="2">
    <source>
        <dbReference type="ARBA" id="ARBA00022741"/>
    </source>
</evidence>
<dbReference type="PROSITE" id="PS50893">
    <property type="entry name" value="ABC_TRANSPORTER_2"/>
    <property type="match status" value="1"/>
</dbReference>
<sequence>MTNNVRLRIDDIHKTYPPRKRRDPGTEVLKGISLDVYDQEFLTIVGPSGAGKTTLLRILAGLLEPTSGHILLDGKEIDGPPREIALVFQDYSRSLYPWMSVEKNIGLPLKAHGVDSAEIAGRVESCLKSVGLEGVGEKYPWQLSGGMQQRVAIARAIAYRPEVMVLDEPFASVDAQTRNDLEDLLLQVKEEMNSTFVFVTHDVDESVYLSDRVAILSKTPSRIERVIDINLPKERNQLETRALPQFSELRAEIFGTIRNLVVPTNSGQAPEYTI</sequence>
<evidence type="ECO:0000256" key="3">
    <source>
        <dbReference type="ARBA" id="ARBA00022840"/>
    </source>
</evidence>
<dbReference type="SMART" id="SM00382">
    <property type="entry name" value="AAA"/>
    <property type="match status" value="1"/>
</dbReference>
<dbReference type="Proteomes" id="UP000280344">
    <property type="component" value="Chromosome"/>
</dbReference>
<protein>
    <submittedName>
        <fullName evidence="5">ABC transporter ATP-binding protein</fullName>
    </submittedName>
</protein>
<keyword evidence="3 5" id="KW-0067">ATP-binding</keyword>
<dbReference type="AlphaFoldDB" id="A0A3Q9G2Z3"/>
<dbReference type="SUPFAM" id="SSF52540">
    <property type="entry name" value="P-loop containing nucleoside triphosphate hydrolases"/>
    <property type="match status" value="1"/>
</dbReference>
<dbReference type="CDD" id="cd03293">
    <property type="entry name" value="ABC_NrtD_SsuB_transporters"/>
    <property type="match status" value="1"/>
</dbReference>
<dbReference type="KEGG" id="flh:EJ997_10890"/>
<dbReference type="GO" id="GO:0005524">
    <property type="term" value="F:ATP binding"/>
    <property type="evidence" value="ECO:0007669"/>
    <property type="project" value="UniProtKB-KW"/>
</dbReference>
<dbReference type="RefSeq" id="WP_126704572.1">
    <property type="nucleotide sequence ID" value="NZ_CP034593.1"/>
</dbReference>
<dbReference type="InterPro" id="IPR003593">
    <property type="entry name" value="AAA+_ATPase"/>
</dbReference>
<keyword evidence="1" id="KW-0813">Transport</keyword>
<accession>A0A3Q9G2Z3</accession>
<evidence type="ECO:0000313" key="6">
    <source>
        <dbReference type="Proteomes" id="UP000280344"/>
    </source>
</evidence>